<gene>
    <name evidence="1" type="ORF">BN1723_018488</name>
</gene>
<reference evidence="2" key="1">
    <citation type="submission" date="2015-05" db="EMBL/GenBank/DDBJ databases">
        <authorList>
            <person name="Fogelqvist Johan"/>
        </authorList>
    </citation>
    <scope>NUCLEOTIDE SEQUENCE [LARGE SCALE GENOMIC DNA]</scope>
</reference>
<accession>A0A0G4MEA2</accession>
<proteinExistence type="predicted"/>
<organism evidence="1 2">
    <name type="scientific">Verticillium longisporum</name>
    <name type="common">Verticillium dahliae var. longisporum</name>
    <dbReference type="NCBI Taxonomy" id="100787"/>
    <lineage>
        <taxon>Eukaryota</taxon>
        <taxon>Fungi</taxon>
        <taxon>Dikarya</taxon>
        <taxon>Ascomycota</taxon>
        <taxon>Pezizomycotina</taxon>
        <taxon>Sordariomycetes</taxon>
        <taxon>Hypocreomycetidae</taxon>
        <taxon>Glomerellales</taxon>
        <taxon>Plectosphaerellaceae</taxon>
        <taxon>Verticillium</taxon>
    </lineage>
</organism>
<evidence type="ECO:0000313" key="1">
    <source>
        <dbReference type="EMBL" id="CRK32633.1"/>
    </source>
</evidence>
<name>A0A0G4MEA2_VERLO</name>
<dbReference type="EMBL" id="CVQI01024869">
    <property type="protein sequence ID" value="CRK32633.1"/>
    <property type="molecule type" value="Genomic_DNA"/>
</dbReference>
<dbReference type="Proteomes" id="UP000045706">
    <property type="component" value="Unassembled WGS sequence"/>
</dbReference>
<sequence>MSACTSSTRATLTSCTR</sequence>
<protein>
    <submittedName>
        <fullName evidence="1">Uncharacterized protein</fullName>
    </submittedName>
</protein>
<dbReference type="AlphaFoldDB" id="A0A0G4MEA2"/>
<evidence type="ECO:0000313" key="2">
    <source>
        <dbReference type="Proteomes" id="UP000045706"/>
    </source>
</evidence>